<evidence type="ECO:0000313" key="2">
    <source>
        <dbReference type="EMBL" id="OEU06409.1"/>
    </source>
</evidence>
<dbReference type="KEGG" id="fcy:FRACYDRAFT_254754"/>
<keyword evidence="3" id="KW-1185">Reference proteome</keyword>
<gene>
    <name evidence="2" type="ORF">FRACYDRAFT_254754</name>
</gene>
<organism evidence="2 3">
    <name type="scientific">Fragilariopsis cylindrus CCMP1102</name>
    <dbReference type="NCBI Taxonomy" id="635003"/>
    <lineage>
        <taxon>Eukaryota</taxon>
        <taxon>Sar</taxon>
        <taxon>Stramenopiles</taxon>
        <taxon>Ochrophyta</taxon>
        <taxon>Bacillariophyta</taxon>
        <taxon>Bacillariophyceae</taxon>
        <taxon>Bacillariophycidae</taxon>
        <taxon>Bacillariales</taxon>
        <taxon>Bacillariaceae</taxon>
        <taxon>Fragilariopsis</taxon>
    </lineage>
</organism>
<dbReference type="EMBL" id="KV784410">
    <property type="protein sequence ID" value="OEU06409.1"/>
    <property type="molecule type" value="Genomic_DNA"/>
</dbReference>
<reference evidence="2 3" key="1">
    <citation type="submission" date="2016-09" db="EMBL/GenBank/DDBJ databases">
        <title>Extensive genetic diversity and differential bi-allelic expression allows diatom success in the polar Southern Ocean.</title>
        <authorList>
            <consortium name="DOE Joint Genome Institute"/>
            <person name="Mock T."/>
            <person name="Otillar R.P."/>
            <person name="Strauss J."/>
            <person name="Dupont C."/>
            <person name="Frickenhaus S."/>
            <person name="Maumus F."/>
            <person name="Mcmullan M."/>
            <person name="Sanges R."/>
            <person name="Schmutz J."/>
            <person name="Toseland A."/>
            <person name="Valas R."/>
            <person name="Veluchamy A."/>
            <person name="Ward B.J."/>
            <person name="Allen A."/>
            <person name="Barry K."/>
            <person name="Falciatore A."/>
            <person name="Ferrante M."/>
            <person name="Fortunato A.E."/>
            <person name="Gloeckner G."/>
            <person name="Gruber A."/>
            <person name="Hipkin R."/>
            <person name="Janech M."/>
            <person name="Kroth P."/>
            <person name="Leese F."/>
            <person name="Lindquist E."/>
            <person name="Lyon B.R."/>
            <person name="Martin J."/>
            <person name="Mayer C."/>
            <person name="Parker M."/>
            <person name="Quesneville H."/>
            <person name="Raymond J."/>
            <person name="Uhlig C."/>
            <person name="Valentin K.U."/>
            <person name="Worden A.Z."/>
            <person name="Armbrust E.V."/>
            <person name="Bowler C."/>
            <person name="Green B."/>
            <person name="Moulton V."/>
            <person name="Van Oosterhout C."/>
            <person name="Grigoriev I."/>
        </authorList>
    </citation>
    <scope>NUCLEOTIDE SEQUENCE [LARGE SCALE GENOMIC DNA]</scope>
    <source>
        <strain evidence="2 3">CCMP1102</strain>
    </source>
</reference>
<dbReference type="InParanoid" id="A0A1E7EKF8"/>
<evidence type="ECO:0000256" key="1">
    <source>
        <dbReference type="SAM" id="MobiDB-lite"/>
    </source>
</evidence>
<protein>
    <submittedName>
        <fullName evidence="2">Uncharacterized protein</fullName>
    </submittedName>
</protein>
<dbReference type="Proteomes" id="UP000095751">
    <property type="component" value="Unassembled WGS sequence"/>
</dbReference>
<name>A0A1E7EKF8_9STRA</name>
<evidence type="ECO:0000313" key="3">
    <source>
        <dbReference type="Proteomes" id="UP000095751"/>
    </source>
</evidence>
<feature type="compositionally biased region" description="Low complexity" evidence="1">
    <location>
        <begin position="105"/>
        <end position="121"/>
    </location>
</feature>
<proteinExistence type="predicted"/>
<dbReference type="AlphaFoldDB" id="A0A1E7EKF8"/>
<accession>A0A1E7EKF8</accession>
<feature type="region of interest" description="Disordered" evidence="1">
    <location>
        <begin position="102"/>
        <end position="121"/>
    </location>
</feature>
<sequence>MYKRGRPPYTNQNWLEKACNIFRFGQWPRACKSCMWVGVDRYEGVGSLMLYATSIILHYTQSDSCDLDAYIYHRFLSYIYPSSCTNGAVPLTRLKRNYTHTVLTNNDNNNNSNNNNIPQTN</sequence>